<dbReference type="OrthoDB" id="3378718at2"/>
<evidence type="ECO:0000256" key="3">
    <source>
        <dbReference type="ARBA" id="ARBA00029447"/>
    </source>
</evidence>
<keyword evidence="10" id="KW-1185">Reference proteome</keyword>
<dbReference type="Pfam" id="PF00015">
    <property type="entry name" value="MCPsignal"/>
    <property type="match status" value="1"/>
</dbReference>
<dbReference type="CDD" id="cd11386">
    <property type="entry name" value="MCP_signal"/>
    <property type="match status" value="1"/>
</dbReference>
<comment type="subcellular location">
    <subcellularLocation>
        <location evidence="1">Membrane</location>
    </subcellularLocation>
</comment>
<organism evidence="9 10">
    <name type="scientific">Sinorhizobium fredii (strain NBRC 101917 / NGR234)</name>
    <dbReference type="NCBI Taxonomy" id="394"/>
    <lineage>
        <taxon>Bacteria</taxon>
        <taxon>Pseudomonadati</taxon>
        <taxon>Pseudomonadota</taxon>
        <taxon>Alphaproteobacteria</taxon>
        <taxon>Hyphomicrobiales</taxon>
        <taxon>Rhizobiaceae</taxon>
        <taxon>Sinorhizobium/Ensifer group</taxon>
        <taxon>Sinorhizobium</taxon>
    </lineage>
</organism>
<dbReference type="EMBL" id="CP000874">
    <property type="protein sequence ID" value="ACP23348.1"/>
    <property type="molecule type" value="Genomic_DNA"/>
</dbReference>
<dbReference type="InterPro" id="IPR051310">
    <property type="entry name" value="MCP_chemotaxis"/>
</dbReference>
<keyword evidence="9" id="KW-0614">Plasmid</keyword>
<gene>
    <name evidence="9" type="ordered locus">NGR_b19010</name>
</gene>
<accession>C3KLR2</accession>
<dbReference type="SUPFAM" id="SSF58104">
    <property type="entry name" value="Methyl-accepting chemotaxis protein (MCP) signaling domain"/>
    <property type="match status" value="1"/>
</dbReference>
<dbReference type="PATRIC" id="fig|394.7.peg.2316"/>
<dbReference type="Gene3D" id="1.10.287.950">
    <property type="entry name" value="Methyl-accepting chemotaxis protein"/>
    <property type="match status" value="1"/>
</dbReference>
<evidence type="ECO:0000256" key="5">
    <source>
        <dbReference type="SAM" id="MobiDB-lite"/>
    </source>
</evidence>
<dbReference type="PROSITE" id="PS50885">
    <property type="entry name" value="HAMP"/>
    <property type="match status" value="2"/>
</dbReference>
<dbReference type="GO" id="GO:0007165">
    <property type="term" value="P:signal transduction"/>
    <property type="evidence" value="ECO:0007669"/>
    <property type="project" value="UniProtKB-KW"/>
</dbReference>
<evidence type="ECO:0000259" key="7">
    <source>
        <dbReference type="PROSITE" id="PS50111"/>
    </source>
</evidence>
<dbReference type="GO" id="GO:0005886">
    <property type="term" value="C:plasma membrane"/>
    <property type="evidence" value="ECO:0007669"/>
    <property type="project" value="TreeGrafter"/>
</dbReference>
<evidence type="ECO:0000256" key="6">
    <source>
        <dbReference type="SAM" id="Phobius"/>
    </source>
</evidence>
<dbReference type="PRINTS" id="PR00260">
    <property type="entry name" value="CHEMTRNSDUCR"/>
</dbReference>
<dbReference type="InterPro" id="IPR004090">
    <property type="entry name" value="Chemotax_Me-accpt_rcpt"/>
</dbReference>
<dbReference type="Proteomes" id="UP000001054">
    <property type="component" value="Plasmid pNGR234b"/>
</dbReference>
<keyword evidence="6" id="KW-1133">Transmembrane helix</keyword>
<evidence type="ECO:0000256" key="2">
    <source>
        <dbReference type="ARBA" id="ARBA00022500"/>
    </source>
</evidence>
<feature type="transmembrane region" description="Helical" evidence="6">
    <location>
        <begin position="186"/>
        <end position="208"/>
    </location>
</feature>
<evidence type="ECO:0000256" key="4">
    <source>
        <dbReference type="PROSITE-ProRule" id="PRU00284"/>
    </source>
</evidence>
<feature type="transmembrane region" description="Helical" evidence="6">
    <location>
        <begin position="6"/>
        <end position="26"/>
    </location>
</feature>
<feature type="domain" description="HAMP" evidence="8">
    <location>
        <begin position="291"/>
        <end position="343"/>
    </location>
</feature>
<dbReference type="PROSITE" id="PS50111">
    <property type="entry name" value="CHEMOTAXIS_TRANSDUC_2"/>
    <property type="match status" value="1"/>
</dbReference>
<dbReference type="HOGENOM" id="CLU_000445_107_27_5"/>
<feature type="domain" description="Methyl-accepting transducer" evidence="7">
    <location>
        <begin position="348"/>
        <end position="577"/>
    </location>
</feature>
<evidence type="ECO:0000256" key="1">
    <source>
        <dbReference type="ARBA" id="ARBA00004370"/>
    </source>
</evidence>
<protein>
    <submittedName>
        <fullName evidence="9">Probable chemoreceptor Y4FA</fullName>
    </submittedName>
</protein>
<dbReference type="PANTHER" id="PTHR43531">
    <property type="entry name" value="PROTEIN ICFG"/>
    <property type="match status" value="1"/>
</dbReference>
<keyword evidence="2" id="KW-0145">Chemotaxis</keyword>
<feature type="domain" description="HAMP" evidence="8">
    <location>
        <begin position="210"/>
        <end position="263"/>
    </location>
</feature>
<dbReference type="FunFam" id="1.10.287.950:FF:000001">
    <property type="entry name" value="Methyl-accepting chemotaxis sensory transducer"/>
    <property type="match status" value="1"/>
</dbReference>
<dbReference type="SUPFAM" id="SSF158472">
    <property type="entry name" value="HAMP domain-like"/>
    <property type="match status" value="1"/>
</dbReference>
<dbReference type="RefSeq" id="WP_015887969.1">
    <property type="nucleotide sequence ID" value="NC_012586.1"/>
</dbReference>
<dbReference type="InterPro" id="IPR004089">
    <property type="entry name" value="MCPsignal_dom"/>
</dbReference>
<name>C3KLR2_SINFN</name>
<evidence type="ECO:0000313" key="9">
    <source>
        <dbReference type="EMBL" id="ACP23348.1"/>
    </source>
</evidence>
<reference evidence="9 10" key="2">
    <citation type="journal article" date="2009" name="Appl. Environ. Microbiol.">
        <title>Rhizobium sp. strain NGR234 possesses a remarkable number of secretion systems.</title>
        <authorList>
            <person name="Schmeisser C."/>
            <person name="Liesegang H."/>
            <person name="Krysciak D."/>
            <person name="Bakkou N."/>
            <person name="Le Quere A."/>
            <person name="Wollherr A."/>
            <person name="Heinemeyer I."/>
            <person name="Morgenstern B."/>
            <person name="Pommerening-Roeser A."/>
            <person name="Flores M."/>
            <person name="Palacios R."/>
            <person name="Brenner S."/>
            <person name="Gottschalk G."/>
            <person name="Schmitz R.A."/>
            <person name="Broughton W.J."/>
            <person name="Perret X."/>
            <person name="Strittmatter A.W."/>
            <person name="Streit W.R."/>
        </authorList>
    </citation>
    <scope>NUCLEOTIDE SEQUENCE [LARGE SCALE GENOMIC DNA]</scope>
    <source>
        <strain evidence="10">NBRC 101917 / NGR234</strain>
    </source>
</reference>
<dbReference type="SMART" id="SM00283">
    <property type="entry name" value="MA"/>
    <property type="match status" value="1"/>
</dbReference>
<evidence type="ECO:0000313" key="10">
    <source>
        <dbReference type="Proteomes" id="UP000001054"/>
    </source>
</evidence>
<dbReference type="InterPro" id="IPR003660">
    <property type="entry name" value="HAMP_dom"/>
</dbReference>
<geneLocation type="plasmid" evidence="10">
    <name>sym pNGR234b</name>
</geneLocation>
<keyword evidence="4" id="KW-0807">Transducer</keyword>
<sequence length="603" mass="65155">MKLNIARGMIVFGGIIAVGLLVSIGIKTYAFDKLRVNGPVYTQIVYGKDLVADILPPPLYTVESYMLAMEAISSPELVARNQEKIAALKRAYEERRSYWKLSAAPDTLMKKLEDEVLARADVFWQVLEKQFLPALQANDLAGAGQALNALKGSFHHHEIAVNELVQMAVAFQAGEEAAAALDTDRLSIAATTSSVISVALLAAGLWYFRRRAVQPLATMSSYMETLAAGDYSRTVPFSDRADEIGAVAKSVAVFREAAMERRTMRERAEEERRRREEQETVLREQRAAEEKERRKVIDHLSAGLGRLSIGDLGAQIDVGFAPEFERLRTEFNDSVQRLAEAISGVLDATGRLRSGSSEIAGATDDLARRTEHQAASLEQTATACDEITATVRSSLARAREASLVMRTAKDGAERSAAVVRDAVAAMERIAGSSTRIRQILNVIDEIAFQTNLLALNAGVEAARAGEAGKGFAVVAQEVRELAGRSAAAAKEIKQLIETSAREVADGVELVNQTGSALTGIEGHMLQVSGLIGAIVTAADEQSCALDGINAALQQMDQVTQQNAAMVEETNAACRALSEEVLDLDRIAERFQVKANAGRARRAA</sequence>
<feature type="region of interest" description="Disordered" evidence="5">
    <location>
        <begin position="265"/>
        <end position="286"/>
    </location>
</feature>
<dbReference type="CDD" id="cd06225">
    <property type="entry name" value="HAMP"/>
    <property type="match status" value="1"/>
</dbReference>
<dbReference type="Pfam" id="PF00672">
    <property type="entry name" value="HAMP"/>
    <property type="match status" value="1"/>
</dbReference>
<dbReference type="GO" id="GO:0004888">
    <property type="term" value="F:transmembrane signaling receptor activity"/>
    <property type="evidence" value="ECO:0007669"/>
    <property type="project" value="InterPro"/>
</dbReference>
<comment type="similarity">
    <text evidence="3">Belongs to the methyl-accepting chemotaxis (MCP) protein family.</text>
</comment>
<reference evidence="10" key="1">
    <citation type="journal article" date="2004" name="J. Bacteriol.">
        <title>An evolutionary hot spot: the pNGR234b replicon of Rhizobium sp. strain NGR234.</title>
        <authorList>
            <person name="Streit W.R."/>
            <person name="Schmitz R.A."/>
            <person name="Perret X."/>
            <person name="Staehelin C."/>
            <person name="Deakin W.J."/>
            <person name="Raasch C."/>
            <person name="Liesegang H."/>
            <person name="Broughton W.J."/>
        </authorList>
    </citation>
    <scope>NUCLEOTIDE SEQUENCE [LARGE SCALE GENOMIC DNA]</scope>
    <source>
        <strain evidence="10">NBRC 101917 / NGR234</strain>
    </source>
</reference>
<proteinExistence type="inferred from homology"/>
<keyword evidence="6" id="KW-0472">Membrane</keyword>
<dbReference type="SMART" id="SM00304">
    <property type="entry name" value="HAMP"/>
    <property type="match status" value="2"/>
</dbReference>
<dbReference type="Gene3D" id="1.10.8.500">
    <property type="entry name" value="HAMP domain in histidine kinase"/>
    <property type="match status" value="1"/>
</dbReference>
<evidence type="ECO:0000259" key="8">
    <source>
        <dbReference type="PROSITE" id="PS50885"/>
    </source>
</evidence>
<keyword evidence="6" id="KW-0812">Transmembrane</keyword>
<dbReference type="AlphaFoldDB" id="C3KLR2"/>
<dbReference type="KEGG" id="rhi:NGR_b19010"/>
<dbReference type="PANTHER" id="PTHR43531:SF11">
    <property type="entry name" value="METHYL-ACCEPTING CHEMOTAXIS PROTEIN 3"/>
    <property type="match status" value="1"/>
</dbReference>
<dbReference type="GO" id="GO:0006935">
    <property type="term" value="P:chemotaxis"/>
    <property type="evidence" value="ECO:0007669"/>
    <property type="project" value="UniProtKB-KW"/>
</dbReference>